<feature type="domain" description="SET" evidence="1">
    <location>
        <begin position="26"/>
        <end position="294"/>
    </location>
</feature>
<evidence type="ECO:0000313" key="3">
    <source>
        <dbReference type="Proteomes" id="UP001182556"/>
    </source>
</evidence>
<dbReference type="InterPro" id="IPR050600">
    <property type="entry name" value="SETD3_SETD6_MTase"/>
</dbReference>
<reference evidence="2" key="1">
    <citation type="submission" date="2023-02" db="EMBL/GenBank/DDBJ databases">
        <title>Identification and recombinant expression of a fungal hydrolase from Papiliotrema laurentii that hydrolyzes apple cutin and clears colloidal polyester polyurethane.</title>
        <authorList>
            <consortium name="DOE Joint Genome Institute"/>
            <person name="Roman V.A."/>
            <person name="Bojanowski C."/>
            <person name="Crable B.R."/>
            <person name="Wagner D.N."/>
            <person name="Hung C.S."/>
            <person name="Nadeau L.J."/>
            <person name="Schratz L."/>
            <person name="Haridas S."/>
            <person name="Pangilinan J."/>
            <person name="Lipzen A."/>
            <person name="Na H."/>
            <person name="Yan M."/>
            <person name="Ng V."/>
            <person name="Grigoriev I.V."/>
            <person name="Spatafora J.W."/>
            <person name="Barlow D."/>
            <person name="Biffinger J."/>
            <person name="Kelley-Loughnane N."/>
            <person name="Varaljay V.A."/>
            <person name="Crookes-Goodson W.J."/>
        </authorList>
    </citation>
    <scope>NUCLEOTIDE SEQUENCE</scope>
    <source>
        <strain evidence="2">5307AH</strain>
    </source>
</reference>
<accession>A0AAD9FMN1</accession>
<dbReference type="AlphaFoldDB" id="A0AAD9FMN1"/>
<dbReference type="PROSITE" id="PS50280">
    <property type="entry name" value="SET"/>
    <property type="match status" value="1"/>
</dbReference>
<dbReference type="PANTHER" id="PTHR13271">
    <property type="entry name" value="UNCHARACTERIZED PUTATIVE METHYLTRANSFERASE"/>
    <property type="match status" value="1"/>
</dbReference>
<name>A0AAD9FMN1_PAPLA</name>
<dbReference type="GO" id="GO:0016279">
    <property type="term" value="F:protein-lysine N-methyltransferase activity"/>
    <property type="evidence" value="ECO:0007669"/>
    <property type="project" value="TreeGrafter"/>
</dbReference>
<evidence type="ECO:0000313" key="2">
    <source>
        <dbReference type="EMBL" id="KAK1921116.1"/>
    </source>
</evidence>
<sequence>MSYHPSPIKTDRPPDYPLLQRWSGQQDVIVNEHVSPVFDKHAGWRIVASSDIQRGHILCSVLKASVFSHRTAALSNHLALSPEPDAAEHTLYLAACLLHEIRLGQSSEFWPWLQVLPRETIPLPTFWADESICGQDGREALAWLTGTEGEKELKRKDSEGLALDDVKAYFETISSLMPRTDTFDTAPSLADYLYAFSMVSTRGYVIDAYHLIALIPFVDLFNHSASNHTSLASDSCVCPTCGSLAACEHDTGDEDRIAHLSPAYVAQSQAEGNRVDMRAERDVKAGEEIFSCYEEDVGDGKLLVEWGFLGREHAGSAVSWGPRDVLDADIGPAYMAIVSNGEVYSALDDLKGIDQWVHLPMDPGRFDVRHRGTLCLNLFVVAYLRALKSMPDSLEDLERGILDVLRLVAGKGKATSLSATSRVIDTLLAEKLSSMRDEGIGGEVQDASRSIPDRPLTKMARTLAQDERHVLERVISKWRSLI</sequence>
<dbReference type="SUPFAM" id="SSF82199">
    <property type="entry name" value="SET domain"/>
    <property type="match status" value="1"/>
</dbReference>
<organism evidence="2 3">
    <name type="scientific">Papiliotrema laurentii</name>
    <name type="common">Cryptococcus laurentii</name>
    <dbReference type="NCBI Taxonomy" id="5418"/>
    <lineage>
        <taxon>Eukaryota</taxon>
        <taxon>Fungi</taxon>
        <taxon>Dikarya</taxon>
        <taxon>Basidiomycota</taxon>
        <taxon>Agaricomycotina</taxon>
        <taxon>Tremellomycetes</taxon>
        <taxon>Tremellales</taxon>
        <taxon>Rhynchogastremaceae</taxon>
        <taxon>Papiliotrema</taxon>
    </lineage>
</organism>
<dbReference type="InterPro" id="IPR046341">
    <property type="entry name" value="SET_dom_sf"/>
</dbReference>
<dbReference type="CDD" id="cd10527">
    <property type="entry name" value="SET_LSMT"/>
    <property type="match status" value="1"/>
</dbReference>
<comment type="caution">
    <text evidence="2">The sequence shown here is derived from an EMBL/GenBank/DDBJ whole genome shotgun (WGS) entry which is preliminary data.</text>
</comment>
<protein>
    <recommendedName>
        <fullName evidence="1">SET domain-containing protein</fullName>
    </recommendedName>
</protein>
<dbReference type="EMBL" id="JAODAN010000011">
    <property type="protein sequence ID" value="KAK1921116.1"/>
    <property type="molecule type" value="Genomic_DNA"/>
</dbReference>
<dbReference type="InterPro" id="IPR001214">
    <property type="entry name" value="SET_dom"/>
</dbReference>
<evidence type="ECO:0000259" key="1">
    <source>
        <dbReference type="PROSITE" id="PS50280"/>
    </source>
</evidence>
<dbReference type="GO" id="GO:0005634">
    <property type="term" value="C:nucleus"/>
    <property type="evidence" value="ECO:0007669"/>
    <property type="project" value="TreeGrafter"/>
</dbReference>
<dbReference type="Pfam" id="PF00856">
    <property type="entry name" value="SET"/>
    <property type="match status" value="1"/>
</dbReference>
<dbReference type="Proteomes" id="UP001182556">
    <property type="component" value="Unassembled WGS sequence"/>
</dbReference>
<gene>
    <name evidence="2" type="ORF">DB88DRAFT_457550</name>
</gene>
<dbReference type="Gene3D" id="3.90.1410.10">
    <property type="entry name" value="set domain protein methyltransferase, domain 1"/>
    <property type="match status" value="1"/>
</dbReference>
<keyword evidence="3" id="KW-1185">Reference proteome</keyword>
<dbReference type="PANTHER" id="PTHR13271:SF34">
    <property type="entry name" value="N-LYSINE METHYLTRANSFERASE SETD6"/>
    <property type="match status" value="1"/>
</dbReference>
<proteinExistence type="predicted"/>